<dbReference type="Gene3D" id="3.30.70.270">
    <property type="match status" value="1"/>
</dbReference>
<sequence length="164" mass="19275">MIKKANEKWCICIDFTNLNEAYPKDNFPLSKINHLIDATMEYQLLRFMDTFSGYNQIKMHHNDKENTSFITEHNTYCYKVMLFGLKNAGATYQRLVNKILKEHMGRNIKAYVEDMVVKSLRANWYTSNLGETFRVLRKYNMKLNPTKCAFEVTSGKFLGFVVTQ</sequence>
<accession>A0A1U8Q0G3</accession>
<name>A0A1U8Q0G3_NELNU</name>
<dbReference type="PANTHER" id="PTHR24559">
    <property type="entry name" value="TRANSPOSON TY3-I GAG-POL POLYPROTEIN"/>
    <property type="match status" value="1"/>
</dbReference>
<dbReference type="KEGG" id="nnu:109113947"/>
<evidence type="ECO:0000313" key="3">
    <source>
        <dbReference type="RefSeq" id="XP_019051451.1"/>
    </source>
</evidence>
<dbReference type="InterPro" id="IPR053134">
    <property type="entry name" value="RNA-dir_DNA_polymerase"/>
</dbReference>
<dbReference type="AlphaFoldDB" id="A0A1U8Q0G3"/>
<dbReference type="SUPFAM" id="SSF56672">
    <property type="entry name" value="DNA/RNA polymerases"/>
    <property type="match status" value="1"/>
</dbReference>
<evidence type="ECO:0000313" key="2">
    <source>
        <dbReference type="Proteomes" id="UP000189703"/>
    </source>
</evidence>
<proteinExistence type="predicted"/>
<dbReference type="OrthoDB" id="420169at2759"/>
<dbReference type="Proteomes" id="UP000189703">
    <property type="component" value="Unplaced"/>
</dbReference>
<dbReference type="Gene3D" id="3.10.10.10">
    <property type="entry name" value="HIV Type 1 Reverse Transcriptase, subunit A, domain 1"/>
    <property type="match status" value="1"/>
</dbReference>
<dbReference type="OMA" id="DEDHIDH"/>
<keyword evidence="2" id="KW-1185">Reference proteome</keyword>
<protein>
    <submittedName>
        <fullName evidence="3">Uncharacterized protein LOC109113947</fullName>
    </submittedName>
</protein>
<gene>
    <name evidence="3" type="primary">LOC109113947</name>
</gene>
<organism evidence="2 3">
    <name type="scientific">Nelumbo nucifera</name>
    <name type="common">Sacred lotus</name>
    <dbReference type="NCBI Taxonomy" id="4432"/>
    <lineage>
        <taxon>Eukaryota</taxon>
        <taxon>Viridiplantae</taxon>
        <taxon>Streptophyta</taxon>
        <taxon>Embryophyta</taxon>
        <taxon>Tracheophyta</taxon>
        <taxon>Spermatophyta</taxon>
        <taxon>Magnoliopsida</taxon>
        <taxon>Proteales</taxon>
        <taxon>Nelumbonaceae</taxon>
        <taxon>Nelumbo</taxon>
    </lineage>
</organism>
<dbReference type="STRING" id="4432.A0A1U8Q0G3"/>
<dbReference type="InterPro" id="IPR043128">
    <property type="entry name" value="Rev_trsase/Diguanyl_cyclase"/>
</dbReference>
<dbReference type="PANTHER" id="PTHR24559:SF430">
    <property type="entry name" value="RNA-DIRECTED DNA POLYMERASE"/>
    <property type="match status" value="1"/>
</dbReference>
<dbReference type="RefSeq" id="XP_019051451.1">
    <property type="nucleotide sequence ID" value="XM_019195906.1"/>
</dbReference>
<dbReference type="InterPro" id="IPR000477">
    <property type="entry name" value="RT_dom"/>
</dbReference>
<evidence type="ECO:0000259" key="1">
    <source>
        <dbReference type="Pfam" id="PF00078"/>
    </source>
</evidence>
<dbReference type="InParanoid" id="A0A1U8Q0G3"/>
<feature type="domain" description="Reverse transcriptase" evidence="1">
    <location>
        <begin position="2"/>
        <end position="161"/>
    </location>
</feature>
<dbReference type="InterPro" id="IPR043502">
    <property type="entry name" value="DNA/RNA_pol_sf"/>
</dbReference>
<dbReference type="Pfam" id="PF00078">
    <property type="entry name" value="RVT_1"/>
    <property type="match status" value="1"/>
</dbReference>
<reference evidence="3" key="1">
    <citation type="submission" date="2025-08" db="UniProtKB">
        <authorList>
            <consortium name="RefSeq"/>
        </authorList>
    </citation>
    <scope>IDENTIFICATION</scope>
</reference>
<dbReference type="CDD" id="cd01647">
    <property type="entry name" value="RT_LTR"/>
    <property type="match status" value="1"/>
</dbReference>
<dbReference type="GeneID" id="109113947"/>